<dbReference type="Pfam" id="PF00069">
    <property type="entry name" value="Pkinase"/>
    <property type="match status" value="2"/>
</dbReference>
<dbReference type="Gene3D" id="3.30.200.20">
    <property type="entry name" value="Phosphorylase Kinase, domain 1"/>
    <property type="match status" value="2"/>
</dbReference>
<evidence type="ECO:0000256" key="13">
    <source>
        <dbReference type="ARBA" id="ARBA00022989"/>
    </source>
</evidence>
<dbReference type="PANTHER" id="PTHR47976">
    <property type="entry name" value="G-TYPE LECTIN S-RECEPTOR-LIKE SERINE/THREONINE-PROTEIN KINASE SD2-5"/>
    <property type="match status" value="1"/>
</dbReference>
<feature type="domain" description="Protein kinase" evidence="24">
    <location>
        <begin position="1357"/>
        <end position="1640"/>
    </location>
</feature>
<comment type="catalytic activity">
    <reaction evidence="18">
        <text>L-threonyl-[protein] + ATP = O-phospho-L-threonyl-[protein] + ADP + H(+)</text>
        <dbReference type="Rhea" id="RHEA:46608"/>
        <dbReference type="Rhea" id="RHEA-COMP:11060"/>
        <dbReference type="Rhea" id="RHEA-COMP:11605"/>
        <dbReference type="ChEBI" id="CHEBI:15378"/>
        <dbReference type="ChEBI" id="CHEBI:30013"/>
        <dbReference type="ChEBI" id="CHEBI:30616"/>
        <dbReference type="ChEBI" id="CHEBI:61977"/>
        <dbReference type="ChEBI" id="CHEBI:456216"/>
        <dbReference type="EC" id="2.7.11.1"/>
    </reaction>
</comment>
<name>A0A199V3G9_ANACO</name>
<dbReference type="STRING" id="4615.A0A199V3G9"/>
<feature type="compositionally biased region" description="Low complexity" evidence="21">
    <location>
        <begin position="181"/>
        <end position="199"/>
    </location>
</feature>
<dbReference type="SMART" id="SM00108">
    <property type="entry name" value="B_lectin"/>
    <property type="match status" value="1"/>
</dbReference>
<dbReference type="InterPro" id="IPR000719">
    <property type="entry name" value="Prot_kinase_dom"/>
</dbReference>
<dbReference type="PROSITE" id="PS00108">
    <property type="entry name" value="PROTEIN_KINASE_ST"/>
    <property type="match status" value="2"/>
</dbReference>
<evidence type="ECO:0000313" key="28">
    <source>
        <dbReference type="Proteomes" id="UP000092600"/>
    </source>
</evidence>
<keyword evidence="17" id="KW-0325">Glycoprotein</keyword>
<dbReference type="InterPro" id="IPR017441">
    <property type="entry name" value="Protein_kinase_ATP_BS"/>
</dbReference>
<evidence type="ECO:0000256" key="23">
    <source>
        <dbReference type="SAM" id="SignalP"/>
    </source>
</evidence>
<evidence type="ECO:0000256" key="18">
    <source>
        <dbReference type="ARBA" id="ARBA00047899"/>
    </source>
</evidence>
<keyword evidence="5" id="KW-0597">Phosphoprotein</keyword>
<evidence type="ECO:0000256" key="19">
    <source>
        <dbReference type="ARBA" id="ARBA00048679"/>
    </source>
</evidence>
<feature type="domain" description="Apple" evidence="26">
    <location>
        <begin position="364"/>
        <end position="445"/>
    </location>
</feature>
<evidence type="ECO:0000256" key="16">
    <source>
        <dbReference type="ARBA" id="ARBA00023170"/>
    </source>
</evidence>
<dbReference type="PROSITE" id="PS50927">
    <property type="entry name" value="BULB_LECTIN"/>
    <property type="match status" value="2"/>
</dbReference>
<evidence type="ECO:0000256" key="7">
    <source>
        <dbReference type="ARBA" id="ARBA00022692"/>
    </source>
</evidence>
<feature type="transmembrane region" description="Helical" evidence="22">
    <location>
        <begin position="1302"/>
        <end position="1324"/>
    </location>
</feature>
<feature type="chain" id="PRO_5008285626" description="non-specific serine/threonine protein kinase" evidence="23">
    <location>
        <begin position="28"/>
        <end position="1668"/>
    </location>
</feature>
<dbReference type="InterPro" id="IPR003609">
    <property type="entry name" value="Pan_app"/>
</dbReference>
<dbReference type="EMBL" id="LSRQ01003375">
    <property type="protein sequence ID" value="OAY71632.1"/>
    <property type="molecule type" value="Genomic_DNA"/>
</dbReference>
<dbReference type="PROSITE" id="PS00107">
    <property type="entry name" value="PROTEIN_KINASE_ATP"/>
    <property type="match status" value="2"/>
</dbReference>
<sequence length="1668" mass="185038">MAPMRVPHGVLLLLSALFFPQLCTLRAQKPPFWYRTTNLSTTWVNNDSLPHDYTVMYVSLDSTIGVRTILLRANPAGFGPSFACGFFCTAACDAFRFSVFIGYSAAHGYGYVPVPSPRVVWTATATASVARTPRLQLTETGDLILRDADGTLVWSANTANKTWQRRETWCSPIAPTPPSGSPSTTPPTRSSSASRWPRACVSPRTSPPRMTPKAASTSPSPLMPPCLCRLHPPQLYYANLIWRPKPGDKNSTYVTFQNGSLAIFTSLTDLSKVISIPAPSAAESIQFMRLESDGHLRLYEWNYDEAVIVDDVMGKEKCEYPTVCGDYGVCSDAGQCICPFTAYFELADNWLPDLGCAPSTPLTCQSMQDHELLPLNNITYFNYIDAPTLQGVSEESCKQACLKNCSCKAALFRYGNNSYYGSCYLPSELFSLQTHEFVQYYNSSAYIKVQNVPKSPGSSPAESAAVPKTSSRKRTLLGSALGVGFSLMFLAIFLVLVVRKCKKEEEEEPVFHQVPGMPRIFSFKELKEATDNFSKKLGEGGFGSVFEGKINNEYVAVKRLDGIGQGKKEFFAEVETIGSIHHINLVKMIGFCAEKTHRLLVYEHMCHGSLDKWIFYKDQVSPLDWQTRRRIILDIARGLSYLHEDCRQKIAHLDIKPQNILLDEKFNAKVSDFGLAKLIDRDQSEVVTRMRGTPGYLAPEWLTSIITEKVDIYSFGIVVTEIICGRKNLDHSQPEESIHLITLLQEKAKTNRLLDLVDSHMNDIQLRKVEIIEMMELAMWCLQCDSNKRPSMSTVVKVLEGATGVETNLEYNFVASGTPIPSRDDCAGSSFLCTLRAQKSPFWYRTTNLSTTWVNNDSLPHAYGANATGSDSTIGVRTILLHANPAGFGPSFACGFSCTVACDAFLFSVFIVYRAGAGYIINPNNFSPQVVWAANRDRPVGQNATLQLTETGDLILRDTDGTPVWSADTSNKNVAGLSLTEAGNLVLFDGANASVWQSFDHPTDTLVIGQSLAEGMRLTANVSAVNDTQGVSLYLTVSADGLRAYADSHPPQLYYANLIWRPKPGDKNSTYLTFQNGSLAIFTSLTDLSKVISIPAARTAQSVQFMRLESDGHLRLYEWTNDGPTIVDDVMGMEKCKYPTACGDYGVCSDAGQCFCPLTAYFEQVDSRLPDLGCAPSTPLTCQSMQDHELFPLNNITYFNYIDTPALQGVSEESCKQACLKNCSCKAALFRYGNNSYYGSCYLPSDLLSLQIHEFVQYYNSSAYIKVQNIPKSPASASPKSPAESPPESPAVPKTSSRKRTLLGSALGVGFFVMFLAISLVLVVRKCKKEEEEEPVFHQVPGMPRIFSFKELKEATDNFSKKLGEGGFGSVFEGKINDEKVAIKRLDGIGQGKKEFLAEIETIGSIHHINLVKMIGFCAQKTHRLLVYEHMCHGSLDKWIFYKDQVSPLDWQTRRKIILDIARGLSYLHEDCRQKIAHLDIKPQNILLDEKFNAKVSDFGLAKLIDRDQSEVVTRMRGTPGYLAPEWLTSIITEKADIYSFGIVVTEIICGRKNLDHSQPEESIHLITLLQEKAKTNRLLDLVDSHMNDLQLHEAEIIEMMELAMWCLQCDSNRRPSMSTVVKVLEGAMGVETNLEYNFVATGTPIPSKDDCAGSSFVPRASLLSGPR</sequence>
<keyword evidence="7 22" id="KW-0812">Transmembrane</keyword>
<keyword evidence="3" id="KW-0723">Serine/threonine-protein kinase</keyword>
<organism evidence="27 28">
    <name type="scientific">Ananas comosus</name>
    <name type="common">Pineapple</name>
    <name type="synonym">Ananas ananas</name>
    <dbReference type="NCBI Taxonomy" id="4615"/>
    <lineage>
        <taxon>Eukaryota</taxon>
        <taxon>Viridiplantae</taxon>
        <taxon>Streptophyta</taxon>
        <taxon>Embryophyta</taxon>
        <taxon>Tracheophyta</taxon>
        <taxon>Spermatophyta</taxon>
        <taxon>Magnoliopsida</taxon>
        <taxon>Liliopsida</taxon>
        <taxon>Poales</taxon>
        <taxon>Bromeliaceae</taxon>
        <taxon>Bromelioideae</taxon>
        <taxon>Ananas</taxon>
    </lineage>
</organism>
<feature type="region of interest" description="Disordered" evidence="21">
    <location>
        <begin position="1275"/>
        <end position="1297"/>
    </location>
</feature>
<feature type="domain" description="Apple" evidence="26">
    <location>
        <begin position="1182"/>
        <end position="1263"/>
    </location>
</feature>
<comment type="subcellular location">
    <subcellularLocation>
        <location evidence="1">Membrane</location>
        <topology evidence="1">Single-pass type I membrane protein</topology>
    </subcellularLocation>
</comment>
<evidence type="ECO:0000256" key="8">
    <source>
        <dbReference type="ARBA" id="ARBA00022729"/>
    </source>
</evidence>
<keyword evidence="12 20" id="KW-0067">ATP-binding</keyword>
<dbReference type="EC" id="2.7.11.1" evidence="2"/>
<dbReference type="Pfam" id="PF08276">
    <property type="entry name" value="PAN_2"/>
    <property type="match status" value="2"/>
</dbReference>
<feature type="region of interest" description="Disordered" evidence="21">
    <location>
        <begin position="170"/>
        <end position="219"/>
    </location>
</feature>
<protein>
    <recommendedName>
        <fullName evidence="2">non-specific serine/threonine protein kinase</fullName>
        <ecNumber evidence="2">2.7.11.1</ecNumber>
    </recommendedName>
</protein>
<accession>A0A199V3G9</accession>
<dbReference type="FunFam" id="2.90.10.30:FF:000003">
    <property type="entry name" value="Os04g0303100 protein"/>
    <property type="match status" value="1"/>
</dbReference>
<keyword evidence="8 23" id="KW-0732">Signal</keyword>
<evidence type="ECO:0000256" key="12">
    <source>
        <dbReference type="ARBA" id="ARBA00022840"/>
    </source>
</evidence>
<feature type="domain" description="Bulb-type lectin" evidence="25">
    <location>
        <begin position="865"/>
        <end position="1000"/>
    </location>
</feature>
<evidence type="ECO:0000256" key="2">
    <source>
        <dbReference type="ARBA" id="ARBA00012513"/>
    </source>
</evidence>
<evidence type="ECO:0000256" key="20">
    <source>
        <dbReference type="PROSITE-ProRule" id="PRU10141"/>
    </source>
</evidence>
<dbReference type="PANTHER" id="PTHR47976:SF110">
    <property type="entry name" value="RECEPTOR-LIKE SERINE_THREONINE-PROTEIN KINASE"/>
    <property type="match status" value="1"/>
</dbReference>
<evidence type="ECO:0000256" key="1">
    <source>
        <dbReference type="ARBA" id="ARBA00004479"/>
    </source>
</evidence>
<keyword evidence="14 22" id="KW-0472">Membrane</keyword>
<dbReference type="PROSITE" id="PS50948">
    <property type="entry name" value="PAN"/>
    <property type="match status" value="2"/>
</dbReference>
<dbReference type="GO" id="GO:0004674">
    <property type="term" value="F:protein serine/threonine kinase activity"/>
    <property type="evidence" value="ECO:0007669"/>
    <property type="project" value="UniProtKB-KW"/>
</dbReference>
<keyword evidence="11 27" id="KW-0418">Kinase</keyword>
<evidence type="ECO:0000256" key="22">
    <source>
        <dbReference type="SAM" id="Phobius"/>
    </source>
</evidence>
<evidence type="ECO:0000256" key="14">
    <source>
        <dbReference type="ARBA" id="ARBA00023136"/>
    </source>
</evidence>
<feature type="domain" description="Bulb-type lectin" evidence="25">
    <location>
        <begin position="73"/>
        <end position="197"/>
    </location>
</feature>
<evidence type="ECO:0000256" key="4">
    <source>
        <dbReference type="ARBA" id="ARBA00022536"/>
    </source>
</evidence>
<dbReference type="GO" id="GO:0016020">
    <property type="term" value="C:membrane"/>
    <property type="evidence" value="ECO:0007669"/>
    <property type="project" value="UniProtKB-SubCell"/>
</dbReference>
<evidence type="ECO:0000256" key="6">
    <source>
        <dbReference type="ARBA" id="ARBA00022679"/>
    </source>
</evidence>
<evidence type="ECO:0000256" key="17">
    <source>
        <dbReference type="ARBA" id="ARBA00023180"/>
    </source>
</evidence>
<dbReference type="GO" id="GO:0005524">
    <property type="term" value="F:ATP binding"/>
    <property type="evidence" value="ECO:0007669"/>
    <property type="project" value="UniProtKB-UniRule"/>
</dbReference>
<dbReference type="InterPro" id="IPR001480">
    <property type="entry name" value="Bulb-type_lectin_dom"/>
</dbReference>
<comment type="catalytic activity">
    <reaction evidence="19">
        <text>L-seryl-[protein] + ATP = O-phospho-L-seryl-[protein] + ADP + H(+)</text>
        <dbReference type="Rhea" id="RHEA:17989"/>
        <dbReference type="Rhea" id="RHEA-COMP:9863"/>
        <dbReference type="Rhea" id="RHEA-COMP:11604"/>
        <dbReference type="ChEBI" id="CHEBI:15378"/>
        <dbReference type="ChEBI" id="CHEBI:29999"/>
        <dbReference type="ChEBI" id="CHEBI:30616"/>
        <dbReference type="ChEBI" id="CHEBI:83421"/>
        <dbReference type="ChEBI" id="CHEBI:456216"/>
        <dbReference type="EC" id="2.7.11.1"/>
    </reaction>
</comment>
<keyword evidence="6" id="KW-0808">Transferase</keyword>
<dbReference type="CDD" id="cd01098">
    <property type="entry name" value="PAN_AP_plant"/>
    <property type="match status" value="2"/>
</dbReference>
<evidence type="ECO:0000256" key="10">
    <source>
        <dbReference type="ARBA" id="ARBA00022741"/>
    </source>
</evidence>
<evidence type="ECO:0000313" key="27">
    <source>
        <dbReference type="EMBL" id="OAY71632.1"/>
    </source>
</evidence>
<dbReference type="Pfam" id="PF01453">
    <property type="entry name" value="B_lectin"/>
    <property type="match status" value="1"/>
</dbReference>
<dbReference type="CDD" id="cd00028">
    <property type="entry name" value="B_lectin"/>
    <property type="match status" value="1"/>
</dbReference>
<evidence type="ECO:0000256" key="21">
    <source>
        <dbReference type="SAM" id="MobiDB-lite"/>
    </source>
</evidence>
<reference evidence="27 28" key="1">
    <citation type="journal article" date="2016" name="DNA Res.">
        <title>The draft genome of MD-2 pineapple using hybrid error correction of long reads.</title>
        <authorList>
            <person name="Redwan R.M."/>
            <person name="Saidin A."/>
            <person name="Kumar S.V."/>
        </authorList>
    </citation>
    <scope>NUCLEOTIDE SEQUENCE [LARGE SCALE GENOMIC DNA]</scope>
    <source>
        <strain evidence="28">cv. MD2</strain>
        <tissue evidence="27">Leaf</tissue>
    </source>
</reference>
<dbReference type="GO" id="GO:0030246">
    <property type="term" value="F:carbohydrate binding"/>
    <property type="evidence" value="ECO:0007669"/>
    <property type="project" value="UniProtKB-KW"/>
</dbReference>
<keyword evidence="16 27" id="KW-0675">Receptor</keyword>
<dbReference type="InterPro" id="IPR008271">
    <property type="entry name" value="Ser/Thr_kinase_AS"/>
</dbReference>
<comment type="caution">
    <text evidence="27">The sequence shown here is derived from an EMBL/GenBank/DDBJ whole genome shotgun (WGS) entry which is preliminary data.</text>
</comment>
<dbReference type="FunFam" id="2.90.10.10:FF:000039">
    <property type="entry name" value="G-type lectin S-receptor-like serine/threonine-protein kinase SD2-5"/>
    <property type="match status" value="1"/>
</dbReference>
<feature type="binding site" evidence="20">
    <location>
        <position position="1384"/>
    </location>
    <ligand>
        <name>ATP</name>
        <dbReference type="ChEBI" id="CHEBI:30616"/>
    </ligand>
</feature>
<dbReference type="InterPro" id="IPR011009">
    <property type="entry name" value="Kinase-like_dom_sf"/>
</dbReference>
<evidence type="ECO:0000256" key="15">
    <source>
        <dbReference type="ARBA" id="ARBA00023157"/>
    </source>
</evidence>
<dbReference type="SMART" id="SM00220">
    <property type="entry name" value="S_TKc"/>
    <property type="match status" value="2"/>
</dbReference>
<feature type="domain" description="Protein kinase" evidence="24">
    <location>
        <begin position="531"/>
        <end position="814"/>
    </location>
</feature>
<keyword evidence="13 22" id="KW-1133">Transmembrane helix</keyword>
<keyword evidence="9 27" id="KW-0430">Lectin</keyword>
<keyword evidence="15" id="KW-1015">Disulfide bond</keyword>
<dbReference type="GO" id="GO:0051707">
    <property type="term" value="P:response to other organism"/>
    <property type="evidence" value="ECO:0007669"/>
    <property type="project" value="UniProtKB-ARBA"/>
</dbReference>
<dbReference type="FunFam" id="1.10.510.10:FF:000248">
    <property type="entry name" value="S-receptor-like kinase 5"/>
    <property type="match status" value="2"/>
</dbReference>
<proteinExistence type="predicted"/>
<dbReference type="SUPFAM" id="SSF56112">
    <property type="entry name" value="Protein kinase-like (PK-like)"/>
    <property type="match status" value="2"/>
</dbReference>
<feature type="signal peptide" evidence="23">
    <location>
        <begin position="1"/>
        <end position="27"/>
    </location>
</feature>
<dbReference type="PROSITE" id="PS50011">
    <property type="entry name" value="PROTEIN_KINASE_DOM"/>
    <property type="match status" value="2"/>
</dbReference>
<evidence type="ECO:0000259" key="25">
    <source>
        <dbReference type="PROSITE" id="PS50927"/>
    </source>
</evidence>
<evidence type="ECO:0000259" key="26">
    <source>
        <dbReference type="PROSITE" id="PS50948"/>
    </source>
</evidence>
<evidence type="ECO:0000256" key="9">
    <source>
        <dbReference type="ARBA" id="ARBA00022734"/>
    </source>
</evidence>
<gene>
    <name evidence="27" type="ORF">ACMD2_24720</name>
</gene>
<dbReference type="InterPro" id="IPR036426">
    <property type="entry name" value="Bulb-type_lectin_dom_sf"/>
</dbReference>
<keyword evidence="10 20" id="KW-0547">Nucleotide-binding</keyword>
<dbReference type="Gene3D" id="2.90.10.30">
    <property type="match status" value="1"/>
</dbReference>
<feature type="transmembrane region" description="Helical" evidence="22">
    <location>
        <begin position="476"/>
        <end position="498"/>
    </location>
</feature>
<dbReference type="InterPro" id="IPR051343">
    <property type="entry name" value="G-type_lectin_kinases/EP1-like"/>
</dbReference>
<evidence type="ECO:0000259" key="24">
    <source>
        <dbReference type="PROSITE" id="PS50011"/>
    </source>
</evidence>
<feature type="binding site" evidence="20">
    <location>
        <position position="558"/>
    </location>
    <ligand>
        <name>ATP</name>
        <dbReference type="ChEBI" id="CHEBI:30616"/>
    </ligand>
</feature>
<dbReference type="Gene3D" id="1.10.510.10">
    <property type="entry name" value="Transferase(Phosphotransferase) domain 1"/>
    <property type="match status" value="2"/>
</dbReference>
<evidence type="ECO:0000256" key="11">
    <source>
        <dbReference type="ARBA" id="ARBA00022777"/>
    </source>
</evidence>
<dbReference type="SUPFAM" id="SSF51110">
    <property type="entry name" value="alpha-D-mannose-specific plant lectins"/>
    <property type="match status" value="2"/>
</dbReference>
<evidence type="ECO:0000256" key="5">
    <source>
        <dbReference type="ARBA" id="ARBA00022553"/>
    </source>
</evidence>
<evidence type="ECO:0000256" key="3">
    <source>
        <dbReference type="ARBA" id="ARBA00022527"/>
    </source>
</evidence>
<dbReference type="CDD" id="cd14066">
    <property type="entry name" value="STKc_IRAK"/>
    <property type="match status" value="1"/>
</dbReference>
<dbReference type="Proteomes" id="UP000092600">
    <property type="component" value="Unassembled WGS sequence"/>
</dbReference>
<keyword evidence="4" id="KW-0245">EGF-like domain</keyword>
<dbReference type="FunFam" id="3.30.200.20:FF:000178">
    <property type="entry name" value="serine/threonine-protein kinase PBS1-like"/>
    <property type="match status" value="2"/>
</dbReference>